<dbReference type="InterPro" id="IPR014710">
    <property type="entry name" value="RmlC-like_jellyroll"/>
</dbReference>
<dbReference type="PROSITE" id="PS50042">
    <property type="entry name" value="CNMP_BINDING_3"/>
    <property type="match status" value="3"/>
</dbReference>
<dbReference type="SMART" id="SM00100">
    <property type="entry name" value="cNMP"/>
    <property type="match status" value="1"/>
</dbReference>
<dbReference type="Gene3D" id="2.60.120.10">
    <property type="entry name" value="Jelly Rolls"/>
    <property type="match status" value="2"/>
</dbReference>
<reference evidence="3 4" key="1">
    <citation type="submission" date="2022-05" db="EMBL/GenBank/DDBJ databases">
        <authorList>
            <consortium name="Genoscope - CEA"/>
            <person name="William W."/>
        </authorList>
    </citation>
    <scope>NUCLEOTIDE SEQUENCE [LARGE SCALE GENOMIC DNA]</scope>
</reference>
<evidence type="ECO:0000259" key="2">
    <source>
        <dbReference type="PROSITE" id="PS50042"/>
    </source>
</evidence>
<dbReference type="PANTHER" id="PTHR23011">
    <property type="entry name" value="CYCLIC NUCLEOTIDE-BINDING DOMAIN CONTAINING PROTEIN"/>
    <property type="match status" value="1"/>
</dbReference>
<name>A0ABN8MJV4_9CNID</name>
<feature type="domain" description="Cyclic nucleotide-binding" evidence="2">
    <location>
        <begin position="44"/>
        <end position="186"/>
    </location>
</feature>
<comment type="caution">
    <text evidence="3">The sequence shown here is derived from an EMBL/GenBank/DDBJ whole genome shotgun (WGS) entry which is preliminary data.</text>
</comment>
<evidence type="ECO:0000256" key="1">
    <source>
        <dbReference type="SAM" id="MobiDB-lite"/>
    </source>
</evidence>
<evidence type="ECO:0000313" key="4">
    <source>
        <dbReference type="Proteomes" id="UP001159427"/>
    </source>
</evidence>
<feature type="compositionally biased region" description="Basic and acidic residues" evidence="1">
    <location>
        <begin position="466"/>
        <end position="479"/>
    </location>
</feature>
<feature type="region of interest" description="Disordered" evidence="1">
    <location>
        <begin position="94"/>
        <end position="122"/>
    </location>
</feature>
<dbReference type="SUPFAM" id="SSF51206">
    <property type="entry name" value="cAMP-binding domain-like"/>
    <property type="match status" value="2"/>
</dbReference>
<keyword evidence="4" id="KW-1185">Reference proteome</keyword>
<feature type="domain" description="Cyclic nucleotide-binding" evidence="2">
    <location>
        <begin position="296"/>
        <end position="356"/>
    </location>
</feature>
<proteinExistence type="predicted"/>
<protein>
    <recommendedName>
        <fullName evidence="2">Cyclic nucleotide-binding domain-containing protein</fullName>
    </recommendedName>
</protein>
<evidence type="ECO:0000313" key="3">
    <source>
        <dbReference type="EMBL" id="CAH3029049.1"/>
    </source>
</evidence>
<dbReference type="InterPro" id="IPR000595">
    <property type="entry name" value="cNMP-bd_dom"/>
</dbReference>
<dbReference type="PANTHER" id="PTHR23011:SF28">
    <property type="entry name" value="CYCLIC NUCLEOTIDE-BINDING DOMAIN CONTAINING PROTEIN"/>
    <property type="match status" value="1"/>
</dbReference>
<organism evidence="3 4">
    <name type="scientific">Porites evermanni</name>
    <dbReference type="NCBI Taxonomy" id="104178"/>
    <lineage>
        <taxon>Eukaryota</taxon>
        <taxon>Metazoa</taxon>
        <taxon>Cnidaria</taxon>
        <taxon>Anthozoa</taxon>
        <taxon>Hexacorallia</taxon>
        <taxon>Scleractinia</taxon>
        <taxon>Fungiina</taxon>
        <taxon>Poritidae</taxon>
        <taxon>Porites</taxon>
    </lineage>
</organism>
<sequence length="504" mass="57294">MAAADVFGRVMLELMEHVLSSSSESRSQENIEKILPMFRTRTPLFYNLSTDILVDIAKNANLRKIKRDHVIVWQGQEGRHFGIIIKGSASIHARKDLPRGPQQDSGPIPRSNKERSALVGPNLGRLSAGSSFGEMVMTSDHQSRYNSTIIAEELSQILLIDKELYLRSFGVNNLEWQRKTQFVNQSPLFQSLTPAIKNLLMESLKLIEIQFGDRFVKQGNVCNSLYFICQGWGKVIAEVRTSMIQYEAMIASKKVTDKSSGRRTVCSERVGHSCKKLDPSRPLSVIERRRHRQQYGYVAIETLFRQRETHVTTIGPNDVIGDIEIFLDLPTYCTTVECLENLQVYELSKYNFFQIITQRCAKTCNILQRGVQTKLRFRSQRLKDIPLYSLLYERSLMFPKDRKKIQGISAPPFQIITKRNAASVWTKNALGSNKLGKITGALVKQTTTSAETADDNKKTAFSIPGKSDEKQPETKGPKQYTVEEFRALKKKMQAQGKCALRSWD</sequence>
<accession>A0ABN8MJV4</accession>
<dbReference type="CDD" id="cd00038">
    <property type="entry name" value="CAP_ED"/>
    <property type="match status" value="2"/>
</dbReference>
<feature type="region of interest" description="Disordered" evidence="1">
    <location>
        <begin position="453"/>
        <end position="479"/>
    </location>
</feature>
<dbReference type="EMBL" id="CALNXI010000548">
    <property type="protein sequence ID" value="CAH3029049.1"/>
    <property type="molecule type" value="Genomic_DNA"/>
</dbReference>
<dbReference type="InterPro" id="IPR018490">
    <property type="entry name" value="cNMP-bd_dom_sf"/>
</dbReference>
<gene>
    <name evidence="3" type="ORF">PEVE_00035402</name>
</gene>
<dbReference type="Proteomes" id="UP001159427">
    <property type="component" value="Unassembled WGS sequence"/>
</dbReference>
<feature type="domain" description="Cyclic nucleotide-binding" evidence="2">
    <location>
        <begin position="188"/>
        <end position="231"/>
    </location>
</feature>